<dbReference type="PANTHER" id="PTHR43393">
    <property type="entry name" value="CYTOKININ RIBOSIDE 5'-MONOPHOSPHATE PHOSPHORIBOHYDROLASE"/>
    <property type="match status" value="1"/>
</dbReference>
<dbReference type="EMBL" id="FNRY01000001">
    <property type="protein sequence ID" value="SEB54352.1"/>
    <property type="molecule type" value="Genomic_DNA"/>
</dbReference>
<gene>
    <name evidence="1" type="ORF">SAMN04489806_1045</name>
</gene>
<sequence>MKRNRGRIVQIDSLDEFDRRFAQGARDLSGWRIMAVDLSQRSRELRAADVAGALFLGCVFDNHDEDSVRARGAVVFPEVPSVPVDTYRTTLYAPDELYDTEDYHSSLDARTYAWSQQNHSIDATLAEALHDHAIDAALAAWVSDRELVGVMGGHAFKRDESTYADAATLGWLLGQRLTVATGGGPGAMEAANLGGYLSAEDADSVEVALATLRRVPRFRPDIGAWSRAAFEVRERNGTGAASLGIPTWHYGHEPPNAFASAIAKYFHNAQREAILLEVCQAGIVFLPGAGGTVQEIFQDACENYYADESAVAPMVLVGGDYWTREFPAWPLLKSLAAGRPMEQHVHLVESVQDAAALVLEGRQ</sequence>
<dbReference type="InterPro" id="IPR052341">
    <property type="entry name" value="LOG_family_nucleotidases"/>
</dbReference>
<evidence type="ECO:0000313" key="1">
    <source>
        <dbReference type="EMBL" id="SEB54352.1"/>
    </source>
</evidence>
<proteinExistence type="predicted"/>
<dbReference type="SUPFAM" id="SSF102405">
    <property type="entry name" value="MCP/YpsA-like"/>
    <property type="match status" value="1"/>
</dbReference>
<dbReference type="Proteomes" id="UP000199183">
    <property type="component" value="Unassembled WGS sequence"/>
</dbReference>
<dbReference type="PANTHER" id="PTHR43393:SF3">
    <property type="entry name" value="LYSINE DECARBOXYLASE-LIKE PROTEIN"/>
    <property type="match status" value="1"/>
</dbReference>
<dbReference type="AlphaFoldDB" id="A0A1H4K8U4"/>
<dbReference type="GO" id="GO:0005829">
    <property type="term" value="C:cytosol"/>
    <property type="evidence" value="ECO:0007669"/>
    <property type="project" value="TreeGrafter"/>
</dbReference>
<organism evidence="1 2">
    <name type="scientific">Paramicrobacterium humi</name>
    <dbReference type="NCBI Taxonomy" id="640635"/>
    <lineage>
        <taxon>Bacteria</taxon>
        <taxon>Bacillati</taxon>
        <taxon>Actinomycetota</taxon>
        <taxon>Actinomycetes</taxon>
        <taxon>Micrococcales</taxon>
        <taxon>Microbacteriaceae</taxon>
        <taxon>Paramicrobacterium</taxon>
    </lineage>
</organism>
<protein>
    <submittedName>
        <fullName evidence="1">Predicted Rossmann fold nucleotide-binding protein</fullName>
    </submittedName>
</protein>
<dbReference type="Gene3D" id="3.40.50.450">
    <property type="match status" value="1"/>
</dbReference>
<accession>A0A1H4K8U4</accession>
<keyword evidence="2" id="KW-1185">Reference proteome</keyword>
<name>A0A1H4K8U4_9MICO</name>
<dbReference type="STRING" id="640635.SAMN04489806_1045"/>
<evidence type="ECO:0000313" key="2">
    <source>
        <dbReference type="Proteomes" id="UP000199183"/>
    </source>
</evidence>
<dbReference type="RefSeq" id="WP_091180867.1">
    <property type="nucleotide sequence ID" value="NZ_FNRY01000001.1"/>
</dbReference>
<dbReference type="OrthoDB" id="9807160at2"/>
<reference evidence="1 2" key="1">
    <citation type="submission" date="2016-10" db="EMBL/GenBank/DDBJ databases">
        <authorList>
            <person name="de Groot N.N."/>
        </authorList>
    </citation>
    <scope>NUCLEOTIDE SEQUENCE [LARGE SCALE GENOMIC DNA]</scope>
    <source>
        <strain evidence="1 2">DSM 21799</strain>
    </source>
</reference>